<keyword evidence="5" id="KW-0464">Manganese</keyword>
<dbReference type="GO" id="GO:0005829">
    <property type="term" value="C:cytosol"/>
    <property type="evidence" value="ECO:0007669"/>
    <property type="project" value="TreeGrafter"/>
</dbReference>
<organism evidence="6 7">
    <name type="scientific">Limosilactobacillus ingluviei DSM 15946</name>
    <dbReference type="NCBI Taxonomy" id="1423760"/>
    <lineage>
        <taxon>Bacteria</taxon>
        <taxon>Bacillati</taxon>
        <taxon>Bacillota</taxon>
        <taxon>Bacilli</taxon>
        <taxon>Lactobacillales</taxon>
        <taxon>Lactobacillaceae</taxon>
        <taxon>Limosilactobacillus</taxon>
    </lineage>
</organism>
<dbReference type="RefSeq" id="WP_056954501.1">
    <property type="nucleotide sequence ID" value="NZ_AZFK01000029.1"/>
</dbReference>
<dbReference type="PATRIC" id="fig|1423760.3.peg.1416"/>
<comment type="similarity">
    <text evidence="5">Belongs to the DHBP synthase family.</text>
</comment>
<comment type="subunit">
    <text evidence="5">Homodimer.</text>
</comment>
<evidence type="ECO:0000256" key="4">
    <source>
        <dbReference type="ARBA" id="ARBA00022723"/>
    </source>
</evidence>
<gene>
    <name evidence="6" type="ORF">FC43_GL001348</name>
</gene>
<dbReference type="GO" id="GO:0009231">
    <property type="term" value="P:riboflavin biosynthetic process"/>
    <property type="evidence" value="ECO:0007669"/>
    <property type="project" value="UniProtKB-UniPathway"/>
</dbReference>
<evidence type="ECO:0000256" key="1">
    <source>
        <dbReference type="ARBA" id="ARBA00002284"/>
    </source>
</evidence>
<keyword evidence="5" id="KW-0456">Lyase</keyword>
<evidence type="ECO:0000256" key="2">
    <source>
        <dbReference type="ARBA" id="ARBA00004904"/>
    </source>
</evidence>
<dbReference type="PANTHER" id="PTHR21327:SF18">
    <property type="entry name" value="3,4-DIHYDROXY-2-BUTANONE 4-PHOSPHATE SYNTHASE"/>
    <property type="match status" value="1"/>
</dbReference>
<comment type="catalytic activity">
    <reaction evidence="5">
        <text>D-ribulose 5-phosphate = (2S)-2-hydroxy-3-oxobutyl phosphate + formate + H(+)</text>
        <dbReference type="Rhea" id="RHEA:18457"/>
        <dbReference type="ChEBI" id="CHEBI:15378"/>
        <dbReference type="ChEBI" id="CHEBI:15740"/>
        <dbReference type="ChEBI" id="CHEBI:58121"/>
        <dbReference type="ChEBI" id="CHEBI:58830"/>
        <dbReference type="EC" id="4.1.99.12"/>
    </reaction>
</comment>
<evidence type="ECO:0000313" key="7">
    <source>
        <dbReference type="Proteomes" id="UP000050816"/>
    </source>
</evidence>
<dbReference type="SUPFAM" id="SSF55821">
    <property type="entry name" value="YrdC/RibB"/>
    <property type="match status" value="1"/>
</dbReference>
<name>A0A0R1UBH5_9LACO</name>
<comment type="pathway">
    <text evidence="2 5">Cofactor biosynthesis; riboflavin biosynthesis; 2-hydroxy-3-oxobutyl phosphate from D-ribulose 5-phosphate: step 1/1.</text>
</comment>
<protein>
    <recommendedName>
        <fullName evidence="5">3,4-dihydroxy-2-butanone 4-phosphate synthase</fullName>
        <shortName evidence="5">DHBP synthase</shortName>
        <ecNumber evidence="5">4.1.99.12</ecNumber>
    </recommendedName>
</protein>
<comment type="caution">
    <text evidence="6">The sequence shown here is derived from an EMBL/GenBank/DDBJ whole genome shotgun (WGS) entry which is preliminary data.</text>
</comment>
<dbReference type="EMBL" id="AZFK01000029">
    <property type="protein sequence ID" value="KRL90542.1"/>
    <property type="molecule type" value="Genomic_DNA"/>
</dbReference>
<dbReference type="InterPro" id="IPR000422">
    <property type="entry name" value="DHBP_synthase_RibB"/>
</dbReference>
<reference evidence="6 7" key="1">
    <citation type="journal article" date="2015" name="Genome Announc.">
        <title>Expanding the biotechnology potential of lactobacilli through comparative genomics of 213 strains and associated genera.</title>
        <authorList>
            <person name="Sun Z."/>
            <person name="Harris H.M."/>
            <person name="McCann A."/>
            <person name="Guo C."/>
            <person name="Argimon S."/>
            <person name="Zhang W."/>
            <person name="Yang X."/>
            <person name="Jeffery I.B."/>
            <person name="Cooney J.C."/>
            <person name="Kagawa T.F."/>
            <person name="Liu W."/>
            <person name="Song Y."/>
            <person name="Salvetti E."/>
            <person name="Wrobel A."/>
            <person name="Rasinkangas P."/>
            <person name="Parkhill J."/>
            <person name="Rea M.C."/>
            <person name="O'Sullivan O."/>
            <person name="Ritari J."/>
            <person name="Douillard F.P."/>
            <person name="Paul Ross R."/>
            <person name="Yang R."/>
            <person name="Briner A.E."/>
            <person name="Felis G.E."/>
            <person name="de Vos W.M."/>
            <person name="Barrangou R."/>
            <person name="Klaenhammer T.R."/>
            <person name="Caufield P.W."/>
            <person name="Cui Y."/>
            <person name="Zhang H."/>
            <person name="O'Toole P.W."/>
        </authorList>
    </citation>
    <scope>NUCLEOTIDE SEQUENCE [LARGE SCALE GENOMIC DNA]</scope>
    <source>
        <strain evidence="6 7">DSM 15946</strain>
    </source>
</reference>
<dbReference type="Proteomes" id="UP000050816">
    <property type="component" value="Unassembled WGS sequence"/>
</dbReference>
<dbReference type="UniPathway" id="UPA00275">
    <property type="reaction ID" value="UER00399"/>
</dbReference>
<dbReference type="AlphaFoldDB" id="A0A0R1UBH5"/>
<dbReference type="NCBIfam" id="TIGR00506">
    <property type="entry name" value="ribB"/>
    <property type="match status" value="1"/>
</dbReference>
<keyword evidence="3 5" id="KW-0686">Riboflavin biosynthesis</keyword>
<sequence>MANEFNTVEEALTTLQNGGFIILSDNEDRENEGDLVALADRISPETVYQMLKEANGLMCVPLTMERAHALGFTKMVENSTDPHDTPFMTTCDGTFEATGVTTGVSAFDRAATIRQIAKPTATASDFNHPGHIQPLYAQDGGLRQRIGHTEASVDLAYLAGAQPVAVIIEVLKEDGTMARRDDLFKVADRLDVPYITINQILTYMDENGIADAKNALVQAAAEA</sequence>
<dbReference type="InterPro" id="IPR017945">
    <property type="entry name" value="DHBP_synth_RibB-like_a/b_dom"/>
</dbReference>
<evidence type="ECO:0000256" key="3">
    <source>
        <dbReference type="ARBA" id="ARBA00022619"/>
    </source>
</evidence>
<dbReference type="GO" id="GO:0046872">
    <property type="term" value="F:metal ion binding"/>
    <property type="evidence" value="ECO:0007669"/>
    <property type="project" value="UniProtKB-KW"/>
</dbReference>
<accession>A0A0R1UBH5</accession>
<dbReference type="EC" id="4.1.99.12" evidence="5"/>
<dbReference type="Pfam" id="PF00926">
    <property type="entry name" value="DHBP_synthase"/>
    <property type="match status" value="1"/>
</dbReference>
<dbReference type="PANTHER" id="PTHR21327">
    <property type="entry name" value="GTP CYCLOHYDROLASE II-RELATED"/>
    <property type="match status" value="1"/>
</dbReference>
<comment type="function">
    <text evidence="1 5">Catalyzes the conversion of D-ribulose 5-phosphate to formate and 3,4-dihydroxy-2-butanone 4-phosphate.</text>
</comment>
<proteinExistence type="inferred from homology"/>
<evidence type="ECO:0000313" key="6">
    <source>
        <dbReference type="EMBL" id="KRL90542.1"/>
    </source>
</evidence>
<keyword evidence="5" id="KW-0460">Magnesium</keyword>
<comment type="cofactor">
    <cofactor evidence="5">
        <name>Mg(2+)</name>
        <dbReference type="ChEBI" id="CHEBI:18420"/>
    </cofactor>
    <cofactor evidence="5">
        <name>Mn(2+)</name>
        <dbReference type="ChEBI" id="CHEBI:29035"/>
    </cofactor>
    <text evidence="5">Binds 2 divalent metal cations per subunit. Magnesium or manganese.</text>
</comment>
<dbReference type="GO" id="GO:0008686">
    <property type="term" value="F:3,4-dihydroxy-2-butanone-4-phosphate synthase activity"/>
    <property type="evidence" value="ECO:0007669"/>
    <property type="project" value="UniProtKB-EC"/>
</dbReference>
<dbReference type="Gene3D" id="3.90.870.10">
    <property type="entry name" value="DHBP synthase"/>
    <property type="match status" value="1"/>
</dbReference>
<keyword evidence="4 5" id="KW-0479">Metal-binding</keyword>
<evidence type="ECO:0000256" key="5">
    <source>
        <dbReference type="RuleBase" id="RU003843"/>
    </source>
</evidence>